<dbReference type="InParanoid" id="A0A7R8V4K3"/>
<name>A0A7R8V4K3_HERIL</name>
<protein>
    <submittedName>
        <fullName evidence="1">Uncharacterized protein</fullName>
    </submittedName>
</protein>
<keyword evidence="2" id="KW-1185">Reference proteome</keyword>
<evidence type="ECO:0000313" key="2">
    <source>
        <dbReference type="Proteomes" id="UP000594454"/>
    </source>
</evidence>
<organism evidence="1 2">
    <name type="scientific">Hermetia illucens</name>
    <name type="common">Black soldier fly</name>
    <dbReference type="NCBI Taxonomy" id="343691"/>
    <lineage>
        <taxon>Eukaryota</taxon>
        <taxon>Metazoa</taxon>
        <taxon>Ecdysozoa</taxon>
        <taxon>Arthropoda</taxon>
        <taxon>Hexapoda</taxon>
        <taxon>Insecta</taxon>
        <taxon>Pterygota</taxon>
        <taxon>Neoptera</taxon>
        <taxon>Endopterygota</taxon>
        <taxon>Diptera</taxon>
        <taxon>Brachycera</taxon>
        <taxon>Stratiomyomorpha</taxon>
        <taxon>Stratiomyidae</taxon>
        <taxon>Hermetiinae</taxon>
        <taxon>Hermetia</taxon>
    </lineage>
</organism>
<sequence>MTRRRSTQCNHSKCCIVEKPFLKRCRVEIASSGFELEEEYWILKLPCHMHLKDHIANFRKTATCINKPIRNIM</sequence>
<proteinExistence type="predicted"/>
<dbReference type="AlphaFoldDB" id="A0A7R8V4K3"/>
<reference evidence="1 2" key="1">
    <citation type="submission" date="2020-11" db="EMBL/GenBank/DDBJ databases">
        <authorList>
            <person name="Wallbank WR R."/>
            <person name="Pardo Diaz C."/>
            <person name="Kozak K."/>
            <person name="Martin S."/>
            <person name="Jiggins C."/>
            <person name="Moest M."/>
            <person name="Warren A I."/>
            <person name="Generalovic N T."/>
            <person name="Byers J.R.P. K."/>
            <person name="Montejo-Kovacevich G."/>
            <person name="Yen C E."/>
        </authorList>
    </citation>
    <scope>NUCLEOTIDE SEQUENCE [LARGE SCALE GENOMIC DNA]</scope>
</reference>
<dbReference type="EMBL" id="LR899014">
    <property type="protein sequence ID" value="CAD7092339.1"/>
    <property type="molecule type" value="Genomic_DNA"/>
</dbReference>
<evidence type="ECO:0000313" key="1">
    <source>
        <dbReference type="EMBL" id="CAD7092339.1"/>
    </source>
</evidence>
<gene>
    <name evidence="1" type="ORF">HERILL_LOCUS14703</name>
</gene>
<dbReference type="Proteomes" id="UP000594454">
    <property type="component" value="Chromosome 6"/>
</dbReference>
<accession>A0A7R8V4K3</accession>